<evidence type="ECO:0000256" key="1">
    <source>
        <dbReference type="SAM" id="MobiDB-lite"/>
    </source>
</evidence>
<protein>
    <submittedName>
        <fullName evidence="2">Uncharacterized protein</fullName>
    </submittedName>
</protein>
<feature type="compositionally biased region" description="Basic and acidic residues" evidence="1">
    <location>
        <begin position="15"/>
        <end position="26"/>
    </location>
</feature>
<dbReference type="VEuPathDB" id="FungiDB:HpaG813510"/>
<dbReference type="EnsemblProtists" id="HpaT813510">
    <property type="protein sequence ID" value="HpaP813510"/>
    <property type="gene ID" value="HpaG813510"/>
</dbReference>
<dbReference type="AlphaFoldDB" id="M4C343"/>
<accession>M4C343</accession>
<dbReference type="Proteomes" id="UP000011713">
    <property type="component" value="Unassembled WGS sequence"/>
</dbReference>
<feature type="compositionally biased region" description="Basic and acidic residues" evidence="1">
    <location>
        <begin position="35"/>
        <end position="45"/>
    </location>
</feature>
<sequence>MNPGTIRTKGQGNTFKERAPGRRSHESVQTLGKEGPAEPIKEKTVARVPVKRCRKKVTTSSHWWIRSPTVDRGP</sequence>
<feature type="region of interest" description="Disordered" evidence="1">
    <location>
        <begin position="1"/>
        <end position="74"/>
    </location>
</feature>
<dbReference type="HOGENOM" id="CLU_2693059_0_0_1"/>
<dbReference type="InParanoid" id="M4C343"/>
<reference evidence="2" key="2">
    <citation type="submission" date="2015-06" db="UniProtKB">
        <authorList>
            <consortium name="EnsemblProtists"/>
        </authorList>
    </citation>
    <scope>IDENTIFICATION</scope>
    <source>
        <strain evidence="2">Emoy2</strain>
    </source>
</reference>
<name>M4C343_HYAAE</name>
<organism evidence="2 3">
    <name type="scientific">Hyaloperonospora arabidopsidis (strain Emoy2)</name>
    <name type="common">Downy mildew agent</name>
    <name type="synonym">Peronospora arabidopsidis</name>
    <dbReference type="NCBI Taxonomy" id="559515"/>
    <lineage>
        <taxon>Eukaryota</taxon>
        <taxon>Sar</taxon>
        <taxon>Stramenopiles</taxon>
        <taxon>Oomycota</taxon>
        <taxon>Peronosporomycetes</taxon>
        <taxon>Peronosporales</taxon>
        <taxon>Peronosporaceae</taxon>
        <taxon>Hyaloperonospora</taxon>
    </lineage>
</organism>
<dbReference type="EMBL" id="ABWE02002582">
    <property type="status" value="NOT_ANNOTATED_CDS"/>
    <property type="molecule type" value="Genomic_DNA"/>
</dbReference>
<evidence type="ECO:0000313" key="3">
    <source>
        <dbReference type="Proteomes" id="UP000011713"/>
    </source>
</evidence>
<reference evidence="3" key="1">
    <citation type="journal article" date="2010" name="Science">
        <title>Signatures of adaptation to obligate biotrophy in the Hyaloperonospora arabidopsidis genome.</title>
        <authorList>
            <person name="Baxter L."/>
            <person name="Tripathy S."/>
            <person name="Ishaque N."/>
            <person name="Boot N."/>
            <person name="Cabral A."/>
            <person name="Kemen E."/>
            <person name="Thines M."/>
            <person name="Ah-Fong A."/>
            <person name="Anderson R."/>
            <person name="Badejoko W."/>
            <person name="Bittner-Eddy P."/>
            <person name="Boore J.L."/>
            <person name="Chibucos M.C."/>
            <person name="Coates M."/>
            <person name="Dehal P."/>
            <person name="Delehaunty K."/>
            <person name="Dong S."/>
            <person name="Downton P."/>
            <person name="Dumas B."/>
            <person name="Fabro G."/>
            <person name="Fronick C."/>
            <person name="Fuerstenberg S.I."/>
            <person name="Fulton L."/>
            <person name="Gaulin E."/>
            <person name="Govers F."/>
            <person name="Hughes L."/>
            <person name="Humphray S."/>
            <person name="Jiang R.H."/>
            <person name="Judelson H."/>
            <person name="Kamoun S."/>
            <person name="Kyung K."/>
            <person name="Meijer H."/>
            <person name="Minx P."/>
            <person name="Morris P."/>
            <person name="Nelson J."/>
            <person name="Phuntumart V."/>
            <person name="Qutob D."/>
            <person name="Rehmany A."/>
            <person name="Rougon-Cardoso A."/>
            <person name="Ryden P."/>
            <person name="Torto-Alalibo T."/>
            <person name="Studholme D."/>
            <person name="Wang Y."/>
            <person name="Win J."/>
            <person name="Wood J."/>
            <person name="Clifton S.W."/>
            <person name="Rogers J."/>
            <person name="Van den Ackerveken G."/>
            <person name="Jones J.D."/>
            <person name="McDowell J.M."/>
            <person name="Beynon J."/>
            <person name="Tyler B.M."/>
        </authorList>
    </citation>
    <scope>NUCLEOTIDE SEQUENCE [LARGE SCALE GENOMIC DNA]</scope>
    <source>
        <strain evidence="3">Emoy2</strain>
    </source>
</reference>
<keyword evidence="3" id="KW-1185">Reference proteome</keyword>
<proteinExistence type="predicted"/>
<evidence type="ECO:0000313" key="2">
    <source>
        <dbReference type="EnsemblProtists" id="HpaP813510"/>
    </source>
</evidence>